<sequence length="112" mass="13513">MEWYHIWEGKRRKHIKDLHEDGKENKDNEACHIYHKIKEFEISQKVKTFLKILTKFINKKAELRMIRYRECPKYKEKTLVEMIKTILDECVVDKNINAKEISNHKGLTGTQP</sequence>
<evidence type="ECO:0000313" key="2">
    <source>
        <dbReference type="Proteomes" id="UP000615446"/>
    </source>
</evidence>
<accession>A0A8H3QZK0</accession>
<gene>
    <name evidence="1" type="ORF">RCL2_002482500</name>
</gene>
<dbReference type="Proteomes" id="UP000615446">
    <property type="component" value="Unassembled WGS sequence"/>
</dbReference>
<reference evidence="1" key="1">
    <citation type="submission" date="2019-10" db="EMBL/GenBank/DDBJ databases">
        <title>Conservation and host-specific expression of non-tandemly repeated heterogenous ribosome RNA gene in arbuscular mycorrhizal fungi.</title>
        <authorList>
            <person name="Maeda T."/>
            <person name="Kobayashi Y."/>
            <person name="Nakagawa T."/>
            <person name="Ezawa T."/>
            <person name="Yamaguchi K."/>
            <person name="Bino T."/>
            <person name="Nishimoto Y."/>
            <person name="Shigenobu S."/>
            <person name="Kawaguchi M."/>
        </authorList>
    </citation>
    <scope>NUCLEOTIDE SEQUENCE</scope>
    <source>
        <strain evidence="1">HR1</strain>
    </source>
</reference>
<evidence type="ECO:0000313" key="1">
    <source>
        <dbReference type="EMBL" id="GES98270.1"/>
    </source>
</evidence>
<name>A0A8H3QZK0_9GLOM</name>
<organism evidence="1 2">
    <name type="scientific">Rhizophagus clarus</name>
    <dbReference type="NCBI Taxonomy" id="94130"/>
    <lineage>
        <taxon>Eukaryota</taxon>
        <taxon>Fungi</taxon>
        <taxon>Fungi incertae sedis</taxon>
        <taxon>Mucoromycota</taxon>
        <taxon>Glomeromycotina</taxon>
        <taxon>Glomeromycetes</taxon>
        <taxon>Glomerales</taxon>
        <taxon>Glomeraceae</taxon>
        <taxon>Rhizophagus</taxon>
    </lineage>
</organism>
<protein>
    <submittedName>
        <fullName evidence="1">Uncharacterized protein</fullName>
    </submittedName>
</protein>
<dbReference type="AlphaFoldDB" id="A0A8H3QZK0"/>
<dbReference type="EMBL" id="BLAL01000266">
    <property type="protein sequence ID" value="GES98270.1"/>
    <property type="molecule type" value="Genomic_DNA"/>
</dbReference>
<comment type="caution">
    <text evidence="1">The sequence shown here is derived from an EMBL/GenBank/DDBJ whole genome shotgun (WGS) entry which is preliminary data.</text>
</comment>
<proteinExistence type="predicted"/>